<protein>
    <submittedName>
        <fullName evidence="1">GpE family phage tail protein</fullName>
    </submittedName>
</protein>
<evidence type="ECO:0000313" key="1">
    <source>
        <dbReference type="EMBL" id="RUO28204.1"/>
    </source>
</evidence>
<proteinExistence type="predicted"/>
<dbReference type="RefSeq" id="WP_126777654.1">
    <property type="nucleotide sequence ID" value="NZ_PIPM01000016.1"/>
</dbReference>
<name>A0A432WB25_9GAMM</name>
<comment type="caution">
    <text evidence="1">The sequence shown here is derived from an EMBL/GenBank/DDBJ whole genome shotgun (WGS) entry which is preliminary data.</text>
</comment>
<reference evidence="1 2" key="1">
    <citation type="journal article" date="2011" name="Front. Microbiol.">
        <title>Genomic signatures of strain selection and enhancement in Bacillus atrophaeus var. globigii, a historical biowarfare simulant.</title>
        <authorList>
            <person name="Gibbons H.S."/>
            <person name="Broomall S.M."/>
            <person name="McNew L.A."/>
            <person name="Daligault H."/>
            <person name="Chapman C."/>
            <person name="Bruce D."/>
            <person name="Karavis M."/>
            <person name="Krepps M."/>
            <person name="McGregor P.A."/>
            <person name="Hong C."/>
            <person name="Park K.H."/>
            <person name="Akmal A."/>
            <person name="Feldman A."/>
            <person name="Lin J.S."/>
            <person name="Chang W.E."/>
            <person name="Higgs B.W."/>
            <person name="Demirev P."/>
            <person name="Lindquist J."/>
            <person name="Liem A."/>
            <person name="Fochler E."/>
            <person name="Read T.D."/>
            <person name="Tapia R."/>
            <person name="Johnson S."/>
            <person name="Bishop-Lilly K.A."/>
            <person name="Detter C."/>
            <person name="Han C."/>
            <person name="Sozhamannan S."/>
            <person name="Rosenzweig C.N."/>
            <person name="Skowronski E.W."/>
        </authorList>
    </citation>
    <scope>NUCLEOTIDE SEQUENCE [LARGE SCALE GENOMIC DNA]</scope>
    <source>
        <strain evidence="1 2">GYP-17</strain>
    </source>
</reference>
<evidence type="ECO:0000313" key="2">
    <source>
        <dbReference type="Proteomes" id="UP000288405"/>
    </source>
</evidence>
<dbReference type="AlphaFoldDB" id="A0A432WB25"/>
<organism evidence="1 2">
    <name type="scientific">Aliidiomarina sanyensis</name>
    <dbReference type="NCBI Taxonomy" id="1249555"/>
    <lineage>
        <taxon>Bacteria</taxon>
        <taxon>Pseudomonadati</taxon>
        <taxon>Pseudomonadota</taxon>
        <taxon>Gammaproteobacteria</taxon>
        <taxon>Alteromonadales</taxon>
        <taxon>Idiomarinaceae</taxon>
        <taxon>Aliidiomarina</taxon>
    </lineage>
</organism>
<dbReference type="Proteomes" id="UP000288405">
    <property type="component" value="Unassembled WGS sequence"/>
</dbReference>
<dbReference type="EMBL" id="PIPM01000016">
    <property type="protein sequence ID" value="RUO28204.1"/>
    <property type="molecule type" value="Genomic_DNA"/>
</dbReference>
<sequence length="41" mass="4814">MADIACVFHWAPEDMAPMELEELAGWREKAIDRLKALNRRE</sequence>
<dbReference type="OrthoDB" id="8566531at2"/>
<dbReference type="InterPro" id="IPR009493">
    <property type="entry name" value="P2_GpE"/>
</dbReference>
<accession>A0A432WB25</accession>
<dbReference type="Pfam" id="PF06528">
    <property type="entry name" value="Phage_P2_GpE"/>
    <property type="match status" value="1"/>
</dbReference>
<keyword evidence="2" id="KW-1185">Reference proteome</keyword>
<gene>
    <name evidence="1" type="ORF">CWE11_10875</name>
</gene>